<keyword evidence="2" id="KW-1185">Reference proteome</keyword>
<gene>
    <name evidence="1" type="ordered locus">ETA_14790</name>
</gene>
<sequence>MPELAINTGNRLFETRRANTSAEFPGTLNNQDKAIIREIVRVANAPSTFQVNKNEKIAPLIQLTVESLVESSHAHIKEHQFLIQQAAAYSDPIPKLKPLGNYIHSTTLWHDLKNISFEQYPVAATCIASERAKYLEPTSDITRDHQILDSSIIEQFEMIAIDKNVGDRVFILGSPVHEALSRHGLSSAGAREKLEILAAEGPVRNLVATGDLNVEEAMLKFGIVSHKAREVLENIAAKGAAGDVAGKSFLHIEDVMLKFGIVSTGAREVLEVRVAEGAAAECVSKGWNLESIKAEFGIVSEKAVVKLEEAFVKDRLVPLINNDFSASAALLKYGIKSDSARDLLEAETGLTSGKYRVLRGEPWTEVVRKCGIREDSLAADTLKILADKVANDPHEITRHPVWTG</sequence>
<dbReference type="Proteomes" id="UP000001726">
    <property type="component" value="Chromosome"/>
</dbReference>
<evidence type="ECO:0000313" key="1">
    <source>
        <dbReference type="EMBL" id="CAO96525.1"/>
    </source>
</evidence>
<dbReference type="AlphaFoldDB" id="B2VJC0"/>
<protein>
    <submittedName>
        <fullName evidence="1">Uncharacterized protein</fullName>
    </submittedName>
</protein>
<dbReference type="eggNOG" id="ENOG5031M45">
    <property type="taxonomic scope" value="Bacteria"/>
</dbReference>
<proteinExistence type="predicted"/>
<organism evidence="1 2">
    <name type="scientific">Erwinia tasmaniensis (strain DSM 17950 / CFBP 7177 / CIP 109463 / NCPPB 4357 / Et1/99)</name>
    <dbReference type="NCBI Taxonomy" id="465817"/>
    <lineage>
        <taxon>Bacteria</taxon>
        <taxon>Pseudomonadati</taxon>
        <taxon>Pseudomonadota</taxon>
        <taxon>Gammaproteobacteria</taxon>
        <taxon>Enterobacterales</taxon>
        <taxon>Erwiniaceae</taxon>
        <taxon>Erwinia</taxon>
    </lineage>
</organism>
<dbReference type="EMBL" id="CU468135">
    <property type="protein sequence ID" value="CAO96525.1"/>
    <property type="molecule type" value="Genomic_DNA"/>
</dbReference>
<dbReference type="KEGG" id="eta:ETA_14790"/>
<dbReference type="HOGENOM" id="CLU_619277_0_0_6"/>
<evidence type="ECO:0000313" key="2">
    <source>
        <dbReference type="Proteomes" id="UP000001726"/>
    </source>
</evidence>
<dbReference type="RefSeq" id="WP_012441219.1">
    <property type="nucleotide sequence ID" value="NC_010694.1"/>
</dbReference>
<reference evidence="1 2" key="1">
    <citation type="journal article" date="2008" name="Environ. Microbiol.">
        <title>The genome of Erwinia tasmaniensis strain Et1/99, a non-pathogenic bacterium in the genus Erwinia.</title>
        <authorList>
            <person name="Kube M."/>
            <person name="Migdoll A.M."/>
            <person name="Mueller I."/>
            <person name="Kuhl H."/>
            <person name="Beck A."/>
            <person name="Reinhardt R."/>
            <person name="Geider K."/>
        </authorList>
    </citation>
    <scope>NUCLEOTIDE SEQUENCE [LARGE SCALE GENOMIC DNA]</scope>
    <source>
        <strain evidence="2">DSM 17950 / CFBP 7177 / CIP 109463 / NCPPB 4357 / Et1/99</strain>
    </source>
</reference>
<dbReference type="OrthoDB" id="9962593at2"/>
<name>B2VJC0_ERWT9</name>
<accession>B2VJC0</accession>